<dbReference type="SUPFAM" id="SSF52540">
    <property type="entry name" value="P-loop containing nucleoside triphosphate hydrolases"/>
    <property type="match status" value="1"/>
</dbReference>
<comment type="caution">
    <text evidence="1">The sequence shown here is derived from an EMBL/GenBank/DDBJ whole genome shotgun (WGS) entry which is preliminary data.</text>
</comment>
<keyword evidence="2" id="KW-1185">Reference proteome</keyword>
<accession>A0A812S6W5</accession>
<protein>
    <submittedName>
        <fullName evidence="1">Uncharacterized protein</fullName>
    </submittedName>
</protein>
<dbReference type="Proteomes" id="UP000649617">
    <property type="component" value="Unassembled WGS sequence"/>
</dbReference>
<evidence type="ECO:0000313" key="2">
    <source>
        <dbReference type="Proteomes" id="UP000649617"/>
    </source>
</evidence>
<reference evidence="1" key="1">
    <citation type="submission" date="2021-02" db="EMBL/GenBank/DDBJ databases">
        <authorList>
            <person name="Dougan E. K."/>
            <person name="Rhodes N."/>
            <person name="Thang M."/>
            <person name="Chan C."/>
        </authorList>
    </citation>
    <scope>NUCLEOTIDE SEQUENCE</scope>
</reference>
<dbReference type="AlphaFoldDB" id="A0A812S6W5"/>
<proteinExistence type="predicted"/>
<dbReference type="OrthoDB" id="416506at2759"/>
<dbReference type="Gene3D" id="3.40.50.300">
    <property type="entry name" value="P-loop containing nucleotide triphosphate hydrolases"/>
    <property type="match status" value="1"/>
</dbReference>
<dbReference type="InterPro" id="IPR027417">
    <property type="entry name" value="P-loop_NTPase"/>
</dbReference>
<dbReference type="EMBL" id="CAJNIZ010023453">
    <property type="protein sequence ID" value="CAE7469421.1"/>
    <property type="molecule type" value="Genomic_DNA"/>
</dbReference>
<gene>
    <name evidence="1" type="ORF">SPIL2461_LOCUS11866</name>
</gene>
<organism evidence="1 2">
    <name type="scientific">Symbiodinium pilosum</name>
    <name type="common">Dinoflagellate</name>
    <dbReference type="NCBI Taxonomy" id="2952"/>
    <lineage>
        <taxon>Eukaryota</taxon>
        <taxon>Sar</taxon>
        <taxon>Alveolata</taxon>
        <taxon>Dinophyceae</taxon>
        <taxon>Suessiales</taxon>
        <taxon>Symbiodiniaceae</taxon>
        <taxon>Symbiodinium</taxon>
    </lineage>
</organism>
<evidence type="ECO:0000313" key="1">
    <source>
        <dbReference type="EMBL" id="CAE7469421.1"/>
    </source>
</evidence>
<name>A0A812S6W5_SYMPI</name>
<feature type="non-terminal residue" evidence="1">
    <location>
        <position position="1"/>
    </location>
</feature>
<sequence>DAEKQASVDPEIKRPRFSKLDLTALIISKGLRTKAAILAYMQEHGSYEAQVLVHSNQKKLKNFLDEAAEWHSRPSRCTARAGDGLESNAVNTFFAANQATISKFDLAVALRAIICKGPSKTTRVPLVAGPTNSGKTTLFLPFDEVFGFQHVFHKPALGSKFALRNILKDKRFLFFDDFRPVEYGQETLPVSTFLSLFQGQPLEVQVSQAFHDGNMDFEWRRGCIMTAKAEGLWIPRGAVSQEDIRHMQSRVLMFSATATVPNLRDTVPCARCLCFWIRELAAQHDTRLVLQAPPSPSHYAIEVPDMRRSESITGLAALAERAKLPAHKIDQIRAELEALGAIHIAELTAADWQSLSCWPTLLPFEQRRLLASRS</sequence>